<gene>
    <name evidence="1" type="ORF">MW7_011375</name>
</gene>
<sequence length="160" mass="16856">MQSRRQRVQAASFPRVRTRLRPAGASGFSLVEVMVVVVILGILGAIAYPSYIDYVVRSNRAAAQSFMLEVANVLERYQLDNRAYATGAGAMAALGFTSVPSSVSNHYAVTIDAVAGPPAGYAIRAVPSGEQATRDAGCGTLSLTNTGAKQVSGARTDCWQ</sequence>
<accession>A0ACD3SNK3</accession>
<comment type="caution">
    <text evidence="1">The sequence shown here is derived from an EMBL/GenBank/DDBJ whole genome shotgun (WGS) entry which is preliminary data.</text>
</comment>
<reference evidence="1" key="1">
    <citation type="submission" date="2019-05" db="EMBL/GenBank/DDBJ databases">
        <title>Revised genome assembly of Burkholderiaceae (previously Ralstonia) sp. PBA.</title>
        <authorList>
            <person name="Gan H.M."/>
        </authorList>
    </citation>
    <scope>NUCLEOTIDE SEQUENCE</scope>
    <source>
        <strain evidence="1">PBA</strain>
    </source>
</reference>
<evidence type="ECO:0000313" key="2">
    <source>
        <dbReference type="Proteomes" id="UP000004277"/>
    </source>
</evidence>
<proteinExistence type="predicted"/>
<dbReference type="Proteomes" id="UP000004277">
    <property type="component" value="Unassembled WGS sequence"/>
</dbReference>
<name>A0ACD3SNK3_9BURK</name>
<organism evidence="1 2">
    <name type="scientific">Imbroritus primus</name>
    <dbReference type="NCBI Taxonomy" id="3058603"/>
    <lineage>
        <taxon>Bacteria</taxon>
        <taxon>Pseudomonadati</taxon>
        <taxon>Pseudomonadota</taxon>
        <taxon>Betaproteobacteria</taxon>
        <taxon>Burkholderiales</taxon>
        <taxon>Burkholderiaceae</taxon>
        <taxon>Imbroritus</taxon>
    </lineage>
</organism>
<protein>
    <submittedName>
        <fullName evidence="1">Prepilin-type N-terminal cleavage/methylation domain-containing protein</fullName>
    </submittedName>
</protein>
<evidence type="ECO:0000313" key="1">
    <source>
        <dbReference type="EMBL" id="TMS57756.1"/>
    </source>
</evidence>
<dbReference type="EMBL" id="AKCV02000020">
    <property type="protein sequence ID" value="TMS57756.1"/>
    <property type="molecule type" value="Genomic_DNA"/>
</dbReference>
<keyword evidence="2" id="KW-1185">Reference proteome</keyword>